<accession>A0A5B7CSC3</accession>
<gene>
    <name evidence="5" type="primary">SH3PXD2B</name>
    <name evidence="5" type="ORF">E2C01_005371</name>
</gene>
<feature type="compositionally biased region" description="Low complexity" evidence="3">
    <location>
        <begin position="12"/>
        <end position="28"/>
    </location>
</feature>
<dbReference type="AlphaFoldDB" id="A0A5B7CSC3"/>
<keyword evidence="1 2" id="KW-0728">SH3 domain</keyword>
<dbReference type="SUPFAM" id="SSF50044">
    <property type="entry name" value="SH3-domain"/>
    <property type="match status" value="1"/>
</dbReference>
<dbReference type="InterPro" id="IPR036028">
    <property type="entry name" value="SH3-like_dom_sf"/>
</dbReference>
<feature type="domain" description="SH3" evidence="4">
    <location>
        <begin position="78"/>
        <end position="139"/>
    </location>
</feature>
<reference evidence="5 6" key="1">
    <citation type="submission" date="2019-05" db="EMBL/GenBank/DDBJ databases">
        <title>Another draft genome of Portunus trituberculatus and its Hox gene families provides insights of decapod evolution.</title>
        <authorList>
            <person name="Jeong J.-H."/>
            <person name="Song I."/>
            <person name="Kim S."/>
            <person name="Choi T."/>
            <person name="Kim D."/>
            <person name="Ryu S."/>
            <person name="Kim W."/>
        </authorList>
    </citation>
    <scope>NUCLEOTIDE SEQUENCE [LARGE SCALE GENOMIC DNA]</scope>
    <source>
        <tissue evidence="5">Muscle</tissue>
    </source>
</reference>
<proteinExistence type="predicted"/>
<dbReference type="SMART" id="SM00326">
    <property type="entry name" value="SH3"/>
    <property type="match status" value="1"/>
</dbReference>
<dbReference type="Proteomes" id="UP000324222">
    <property type="component" value="Unassembled WGS sequence"/>
</dbReference>
<evidence type="ECO:0000313" key="6">
    <source>
        <dbReference type="Proteomes" id="UP000324222"/>
    </source>
</evidence>
<keyword evidence="6" id="KW-1185">Reference proteome</keyword>
<feature type="compositionally biased region" description="Gly residues" evidence="3">
    <location>
        <begin position="1"/>
        <end position="11"/>
    </location>
</feature>
<dbReference type="OrthoDB" id="10004999at2759"/>
<evidence type="ECO:0000256" key="1">
    <source>
        <dbReference type="ARBA" id="ARBA00022443"/>
    </source>
</evidence>
<feature type="compositionally biased region" description="Polar residues" evidence="3">
    <location>
        <begin position="162"/>
        <end position="171"/>
    </location>
</feature>
<evidence type="ECO:0000256" key="2">
    <source>
        <dbReference type="PROSITE-ProRule" id="PRU00192"/>
    </source>
</evidence>
<name>A0A5B7CSC3_PORTR</name>
<evidence type="ECO:0000259" key="4">
    <source>
        <dbReference type="PROSITE" id="PS50002"/>
    </source>
</evidence>
<protein>
    <submittedName>
        <fullName evidence="5">SH3 and PX domain-containing protein 2B</fullName>
    </submittedName>
</protein>
<feature type="region of interest" description="Disordered" evidence="3">
    <location>
        <begin position="1"/>
        <end position="78"/>
    </location>
</feature>
<dbReference type="Gene3D" id="2.30.30.40">
    <property type="entry name" value="SH3 Domains"/>
    <property type="match status" value="1"/>
</dbReference>
<organism evidence="5 6">
    <name type="scientific">Portunus trituberculatus</name>
    <name type="common">Swimming crab</name>
    <name type="synonym">Neptunus trituberculatus</name>
    <dbReference type="NCBI Taxonomy" id="210409"/>
    <lineage>
        <taxon>Eukaryota</taxon>
        <taxon>Metazoa</taxon>
        <taxon>Ecdysozoa</taxon>
        <taxon>Arthropoda</taxon>
        <taxon>Crustacea</taxon>
        <taxon>Multicrustacea</taxon>
        <taxon>Malacostraca</taxon>
        <taxon>Eumalacostraca</taxon>
        <taxon>Eucarida</taxon>
        <taxon>Decapoda</taxon>
        <taxon>Pleocyemata</taxon>
        <taxon>Brachyura</taxon>
        <taxon>Eubrachyura</taxon>
        <taxon>Portunoidea</taxon>
        <taxon>Portunidae</taxon>
        <taxon>Portuninae</taxon>
        <taxon>Portunus</taxon>
    </lineage>
</organism>
<dbReference type="Pfam" id="PF00018">
    <property type="entry name" value="SH3_1"/>
    <property type="match status" value="1"/>
</dbReference>
<feature type="region of interest" description="Disordered" evidence="3">
    <location>
        <begin position="143"/>
        <end position="179"/>
    </location>
</feature>
<feature type="compositionally biased region" description="Acidic residues" evidence="3">
    <location>
        <begin position="48"/>
        <end position="71"/>
    </location>
</feature>
<evidence type="ECO:0000313" key="5">
    <source>
        <dbReference type="EMBL" id="MPC12667.1"/>
    </source>
</evidence>
<evidence type="ECO:0000256" key="3">
    <source>
        <dbReference type="SAM" id="MobiDB-lite"/>
    </source>
</evidence>
<feature type="compositionally biased region" description="Low complexity" evidence="3">
    <location>
        <begin position="143"/>
        <end position="155"/>
    </location>
</feature>
<sequence>MAGNGMSGSGGSISSSSSEGRQSGNGVREGSRRSTRSMRSSEGTLGDAPEEEEESWSSDYSASDEEEDQETFSESTEYTSSRFLVLADYNAMGSSEVSLREGDYVDLIKVGCAGWWYVRVTGTPYEGWAPAAYLERVLKKGSRSSPSVSSQESTSGLKHATSRTSVASLSAKSEEINIL</sequence>
<dbReference type="EMBL" id="VSRR010000229">
    <property type="protein sequence ID" value="MPC12667.1"/>
    <property type="molecule type" value="Genomic_DNA"/>
</dbReference>
<comment type="caution">
    <text evidence="5">The sequence shown here is derived from an EMBL/GenBank/DDBJ whole genome shotgun (WGS) entry which is preliminary data.</text>
</comment>
<dbReference type="PROSITE" id="PS50002">
    <property type="entry name" value="SH3"/>
    <property type="match status" value="1"/>
</dbReference>
<dbReference type="CDD" id="cd11856">
    <property type="entry name" value="SH3_p47phox_like"/>
    <property type="match status" value="1"/>
</dbReference>
<dbReference type="InterPro" id="IPR001452">
    <property type="entry name" value="SH3_domain"/>
</dbReference>